<dbReference type="Pfam" id="PF07045">
    <property type="entry name" value="DUF1330"/>
    <property type="match status" value="1"/>
</dbReference>
<dbReference type="RefSeq" id="WP_284369358.1">
    <property type="nucleotide sequence ID" value="NZ_BSNJ01000001.1"/>
</dbReference>
<evidence type="ECO:0000313" key="2">
    <source>
        <dbReference type="EMBL" id="GLQ19581.1"/>
    </source>
</evidence>
<dbReference type="Proteomes" id="UP001161390">
    <property type="component" value="Unassembled WGS sequence"/>
</dbReference>
<evidence type="ECO:0000313" key="3">
    <source>
        <dbReference type="Proteomes" id="UP001161390"/>
    </source>
</evidence>
<feature type="domain" description="DUF1330" evidence="1">
    <location>
        <begin position="6"/>
        <end position="99"/>
    </location>
</feature>
<dbReference type="Gene3D" id="3.30.70.100">
    <property type="match status" value="1"/>
</dbReference>
<accession>A0ABQ5UYY7</accession>
<dbReference type="EMBL" id="BSNJ01000001">
    <property type="protein sequence ID" value="GLQ19581.1"/>
    <property type="molecule type" value="Genomic_DNA"/>
</dbReference>
<reference evidence="2" key="2">
    <citation type="submission" date="2023-01" db="EMBL/GenBank/DDBJ databases">
        <title>Draft genome sequence of Algimonas porphyrae strain NBRC 108216.</title>
        <authorList>
            <person name="Sun Q."/>
            <person name="Mori K."/>
        </authorList>
    </citation>
    <scope>NUCLEOTIDE SEQUENCE</scope>
    <source>
        <strain evidence="2">NBRC 108216</strain>
    </source>
</reference>
<proteinExistence type="predicted"/>
<sequence>MSDTRCYMIVTCHIHDRDRFLSGYGARARELVGQFGGRYILMAQGAEALEGDFGDGASMVISEWPDRETAKRFWNSPDYADAKKLRDDIADVQVVIVEAPKL</sequence>
<gene>
    <name evidence="2" type="ORF">GCM10007854_05360</name>
</gene>
<dbReference type="SUPFAM" id="SSF54909">
    <property type="entry name" value="Dimeric alpha+beta barrel"/>
    <property type="match status" value="1"/>
</dbReference>
<dbReference type="PANTHER" id="PTHR41521">
    <property type="match status" value="1"/>
</dbReference>
<dbReference type="InterPro" id="IPR011008">
    <property type="entry name" value="Dimeric_a/b-barrel"/>
</dbReference>
<protein>
    <recommendedName>
        <fullName evidence="1">DUF1330 domain-containing protein</fullName>
    </recommendedName>
</protein>
<dbReference type="InterPro" id="IPR010753">
    <property type="entry name" value="DUF1330"/>
</dbReference>
<name>A0ABQ5UYY7_9PROT</name>
<reference evidence="2" key="1">
    <citation type="journal article" date="2014" name="Int. J. Syst. Evol. Microbiol.">
        <title>Complete genome of a new Firmicutes species belonging to the dominant human colonic microbiota ('Ruminococcus bicirculans') reveals two chromosomes and a selective capacity to utilize plant glucans.</title>
        <authorList>
            <consortium name="NISC Comparative Sequencing Program"/>
            <person name="Wegmann U."/>
            <person name="Louis P."/>
            <person name="Goesmann A."/>
            <person name="Henrissat B."/>
            <person name="Duncan S.H."/>
            <person name="Flint H.J."/>
        </authorList>
    </citation>
    <scope>NUCLEOTIDE SEQUENCE</scope>
    <source>
        <strain evidence="2">NBRC 108216</strain>
    </source>
</reference>
<evidence type="ECO:0000259" key="1">
    <source>
        <dbReference type="Pfam" id="PF07045"/>
    </source>
</evidence>
<keyword evidence="3" id="KW-1185">Reference proteome</keyword>
<comment type="caution">
    <text evidence="2">The sequence shown here is derived from an EMBL/GenBank/DDBJ whole genome shotgun (WGS) entry which is preliminary data.</text>
</comment>
<organism evidence="2 3">
    <name type="scientific">Algimonas porphyrae</name>
    <dbReference type="NCBI Taxonomy" id="1128113"/>
    <lineage>
        <taxon>Bacteria</taxon>
        <taxon>Pseudomonadati</taxon>
        <taxon>Pseudomonadota</taxon>
        <taxon>Alphaproteobacteria</taxon>
        <taxon>Maricaulales</taxon>
        <taxon>Robiginitomaculaceae</taxon>
        <taxon>Algimonas</taxon>
    </lineage>
</organism>
<dbReference type="PANTHER" id="PTHR41521:SF4">
    <property type="entry name" value="BLR0684 PROTEIN"/>
    <property type="match status" value="1"/>
</dbReference>